<protein>
    <recommendedName>
        <fullName evidence="12">Cytochrome c-type biogenesis protein CcmE</fullName>
    </recommendedName>
    <alternativeName>
        <fullName evidence="12">Cytochrome c maturation protein E</fullName>
    </alternativeName>
    <alternativeName>
        <fullName evidence="12">Heme chaperone CcmE</fullName>
    </alternativeName>
</protein>
<dbReference type="GO" id="GO:0017003">
    <property type="term" value="P:protein-heme linkage"/>
    <property type="evidence" value="ECO:0007669"/>
    <property type="project" value="UniProtKB-UniRule"/>
</dbReference>
<keyword evidence="6 12" id="KW-0201">Cytochrome c-type biogenesis</keyword>
<dbReference type="Proteomes" id="UP000014400">
    <property type="component" value="Unassembled WGS sequence"/>
</dbReference>
<evidence type="ECO:0000256" key="6">
    <source>
        <dbReference type="ARBA" id="ARBA00022748"/>
    </source>
</evidence>
<dbReference type="SUPFAM" id="SSF82093">
    <property type="entry name" value="Heme chaperone CcmE"/>
    <property type="match status" value="1"/>
</dbReference>
<evidence type="ECO:0000313" key="15">
    <source>
        <dbReference type="EMBL" id="EPD98751.1"/>
    </source>
</evidence>
<dbReference type="PANTHER" id="PTHR34128:SF2">
    <property type="entry name" value="CYTOCHROME C-TYPE BIOGENESIS PROTEIN CCME HOMOLOG, MITOCHONDRIAL"/>
    <property type="match status" value="1"/>
</dbReference>
<keyword evidence="10 12" id="KW-0472">Membrane</keyword>
<comment type="similarity">
    <text evidence="12">Belongs to the CcmE/CycJ family.</text>
</comment>
<dbReference type="Pfam" id="PF03100">
    <property type="entry name" value="CcmE"/>
    <property type="match status" value="1"/>
</dbReference>
<feature type="binding site" description="covalent" evidence="12 13">
    <location>
        <position position="123"/>
    </location>
    <ligand>
        <name>heme</name>
        <dbReference type="ChEBI" id="CHEBI:30413"/>
    </ligand>
</feature>
<evidence type="ECO:0000256" key="10">
    <source>
        <dbReference type="ARBA" id="ARBA00023136"/>
    </source>
</evidence>
<evidence type="ECO:0000256" key="5">
    <source>
        <dbReference type="ARBA" id="ARBA00022723"/>
    </source>
</evidence>
<reference evidence="15 16" key="1">
    <citation type="submission" date="2013-04" db="EMBL/GenBank/DDBJ databases">
        <title>The Genome Sequence of Sutterella wadsworthensis HGA0223.</title>
        <authorList>
            <consortium name="The Broad Institute Genomics Platform"/>
            <person name="Earl A."/>
            <person name="Ward D."/>
            <person name="Feldgarden M."/>
            <person name="Gevers D."/>
            <person name="Schmidt T.M."/>
            <person name="Dover J."/>
            <person name="Dai D."/>
            <person name="Walker B."/>
            <person name="Young S."/>
            <person name="Zeng Q."/>
            <person name="Gargeya S."/>
            <person name="Fitzgerald M."/>
            <person name="Haas B."/>
            <person name="Abouelleil A."/>
            <person name="Allen A.W."/>
            <person name="Alvarado L."/>
            <person name="Arachchi H.M."/>
            <person name="Berlin A.M."/>
            <person name="Chapman S.B."/>
            <person name="Gainer-Dewar J."/>
            <person name="Goldberg J."/>
            <person name="Griggs A."/>
            <person name="Gujja S."/>
            <person name="Hansen M."/>
            <person name="Howarth C."/>
            <person name="Imamovic A."/>
            <person name="Ireland A."/>
            <person name="Larimer J."/>
            <person name="McCowan C."/>
            <person name="Murphy C."/>
            <person name="Pearson M."/>
            <person name="Poon T.W."/>
            <person name="Priest M."/>
            <person name="Roberts A."/>
            <person name="Saif S."/>
            <person name="Shea T."/>
            <person name="Sisk P."/>
            <person name="Sykes S."/>
            <person name="Wortman J."/>
            <person name="Nusbaum C."/>
            <person name="Birren B."/>
        </authorList>
    </citation>
    <scope>NUCLEOTIDE SEQUENCE [LARGE SCALE GENOMIC DNA]</scope>
    <source>
        <strain evidence="15 16">HGA0223</strain>
    </source>
</reference>
<dbReference type="AlphaFoldDB" id="S3BEB7"/>
<gene>
    <name evidence="12" type="primary">ccmE</name>
    <name evidence="12" type="synonym">cycJ</name>
    <name evidence="15" type="ORF">HMPREF1476_01493</name>
</gene>
<dbReference type="NCBIfam" id="NF009729">
    <property type="entry name" value="PRK13254.1-3"/>
    <property type="match status" value="1"/>
</dbReference>
<feature type="topological domain" description="Extracellular" evidence="12">
    <location>
        <begin position="29"/>
        <end position="172"/>
    </location>
</feature>
<comment type="caution">
    <text evidence="15">The sequence shown here is derived from an EMBL/GenBank/DDBJ whole genome shotgun (WGS) entry which is preliminary data.</text>
</comment>
<evidence type="ECO:0000256" key="12">
    <source>
        <dbReference type="HAMAP-Rule" id="MF_01959"/>
    </source>
</evidence>
<accession>S3BEB7</accession>
<dbReference type="PATRIC" id="fig|1203554.3.peg.1567"/>
<dbReference type="EMBL" id="ATCF01000021">
    <property type="protein sequence ID" value="EPD98751.1"/>
    <property type="molecule type" value="Genomic_DNA"/>
</dbReference>
<evidence type="ECO:0000256" key="3">
    <source>
        <dbReference type="ARBA" id="ARBA00022617"/>
    </source>
</evidence>
<dbReference type="Gene3D" id="2.40.50.140">
    <property type="entry name" value="Nucleic acid-binding proteins"/>
    <property type="match status" value="1"/>
</dbReference>
<dbReference type="NCBIfam" id="NF009731">
    <property type="entry name" value="PRK13254.1-5"/>
    <property type="match status" value="1"/>
</dbReference>
<dbReference type="GO" id="GO:0020037">
    <property type="term" value="F:heme binding"/>
    <property type="evidence" value="ECO:0007669"/>
    <property type="project" value="InterPro"/>
</dbReference>
<evidence type="ECO:0000256" key="2">
    <source>
        <dbReference type="ARBA" id="ARBA00022475"/>
    </source>
</evidence>
<keyword evidence="8 12" id="KW-1133">Transmembrane helix</keyword>
<dbReference type="InterPro" id="IPR012340">
    <property type="entry name" value="NA-bd_OB-fold"/>
</dbReference>
<name>S3BEB7_9BURK</name>
<evidence type="ECO:0000256" key="4">
    <source>
        <dbReference type="ARBA" id="ARBA00022692"/>
    </source>
</evidence>
<keyword evidence="4 12" id="KW-0812">Transmembrane</keyword>
<keyword evidence="5 12" id="KW-0479">Metal-binding</keyword>
<dbReference type="eggNOG" id="COG2332">
    <property type="taxonomic scope" value="Bacteria"/>
</dbReference>
<keyword evidence="3 12" id="KW-0349">Heme</keyword>
<sequence length="172" mass="18211">MNAKTKKLALIGAAAVVLCAGIFMALQAFNENLVFFFSPTQVAAKEAPVGRTFRLGGVVEKNSVVREKDGVTVHFRITDTAQTVNVEYKGILPDLFAEEQGVVAQGKLNEAGVFVASEVLAKHDENYMPPEAAKALEDAHKAGVAKAHAQGMDSKSHAEAVKSGAPMPANHP</sequence>
<dbReference type="STRING" id="1203554.HMPREF1476_01493"/>
<dbReference type="HOGENOM" id="CLU_079503_1_0_4"/>
<dbReference type="GeneID" id="64060713"/>
<evidence type="ECO:0000256" key="14">
    <source>
        <dbReference type="SAM" id="MobiDB-lite"/>
    </source>
</evidence>
<dbReference type="GO" id="GO:0005886">
    <property type="term" value="C:plasma membrane"/>
    <property type="evidence" value="ECO:0007669"/>
    <property type="project" value="UniProtKB-SubCell"/>
</dbReference>
<comment type="subcellular location">
    <subcellularLocation>
        <location evidence="1">Cell inner membrane</location>
    </subcellularLocation>
    <subcellularLocation>
        <location evidence="12">Cell membrane</location>
        <topology evidence="12">Single-pass type II membrane protein</topology>
    </subcellularLocation>
</comment>
<proteinExistence type="inferred from homology"/>
<evidence type="ECO:0000256" key="7">
    <source>
        <dbReference type="ARBA" id="ARBA00022968"/>
    </source>
</evidence>
<keyword evidence="16" id="KW-1185">Reference proteome</keyword>
<dbReference type="InterPro" id="IPR036127">
    <property type="entry name" value="CcmE-like_sf"/>
</dbReference>
<dbReference type="GO" id="GO:0046872">
    <property type="term" value="F:metal ion binding"/>
    <property type="evidence" value="ECO:0007669"/>
    <property type="project" value="UniProtKB-KW"/>
</dbReference>
<dbReference type="GO" id="GO:0017004">
    <property type="term" value="P:cytochrome complex assembly"/>
    <property type="evidence" value="ECO:0007669"/>
    <property type="project" value="UniProtKB-KW"/>
</dbReference>
<feature type="region of interest" description="Disordered" evidence="14">
    <location>
        <begin position="141"/>
        <end position="172"/>
    </location>
</feature>
<evidence type="ECO:0000256" key="9">
    <source>
        <dbReference type="ARBA" id="ARBA00023004"/>
    </source>
</evidence>
<keyword evidence="2 12" id="KW-1003">Cell membrane</keyword>
<dbReference type="RefSeq" id="WP_005429793.1">
    <property type="nucleotide sequence ID" value="NZ_KE150480.1"/>
</dbReference>
<keyword evidence="7 12" id="KW-0735">Signal-anchor</keyword>
<organism evidence="15 16">
    <name type="scientific">Sutterella wadsworthensis HGA0223</name>
    <dbReference type="NCBI Taxonomy" id="1203554"/>
    <lineage>
        <taxon>Bacteria</taxon>
        <taxon>Pseudomonadati</taxon>
        <taxon>Pseudomonadota</taxon>
        <taxon>Betaproteobacteria</taxon>
        <taxon>Burkholderiales</taxon>
        <taxon>Sutterellaceae</taxon>
        <taxon>Sutterella</taxon>
    </lineage>
</organism>
<dbReference type="InterPro" id="IPR004329">
    <property type="entry name" value="CcmE"/>
</dbReference>
<feature type="topological domain" description="Cytoplasmic" evidence="12">
    <location>
        <begin position="1"/>
        <end position="7"/>
    </location>
</feature>
<evidence type="ECO:0000256" key="11">
    <source>
        <dbReference type="ARBA" id="ARBA00056663"/>
    </source>
</evidence>
<dbReference type="FunFam" id="2.40.50.140:FF:000104">
    <property type="entry name" value="Cytochrome c-type biogenesis protein CcmE"/>
    <property type="match status" value="1"/>
</dbReference>
<evidence type="ECO:0000256" key="1">
    <source>
        <dbReference type="ARBA" id="ARBA00004533"/>
    </source>
</evidence>
<keyword evidence="9 12" id="KW-0408">Iron</keyword>
<evidence type="ECO:0000256" key="13">
    <source>
        <dbReference type="PIRSR" id="PIRSR604329-50"/>
    </source>
</evidence>
<evidence type="ECO:0000313" key="16">
    <source>
        <dbReference type="Proteomes" id="UP000014400"/>
    </source>
</evidence>
<evidence type="ECO:0000256" key="8">
    <source>
        <dbReference type="ARBA" id="ARBA00022989"/>
    </source>
</evidence>
<dbReference type="HAMAP" id="MF_01959">
    <property type="entry name" value="CcmE"/>
    <property type="match status" value="1"/>
</dbReference>
<dbReference type="PANTHER" id="PTHR34128">
    <property type="entry name" value="CYTOCHROME C-TYPE BIOGENESIS PROTEIN CCME HOMOLOG, MITOCHONDRIAL"/>
    <property type="match status" value="1"/>
</dbReference>
<comment type="function">
    <text evidence="11 12">Heme chaperone required for the biogenesis of c-type cytochromes. Transiently binds heme delivered by CcmC and transfers the heme to apo-cytochromes in a process facilitated by CcmF and CcmH.</text>
</comment>
<feature type="binding site" description="axial binding residue" evidence="12 13">
    <location>
        <position position="127"/>
    </location>
    <ligand>
        <name>heme</name>
        <dbReference type="ChEBI" id="CHEBI:30413"/>
    </ligand>
    <ligandPart>
        <name>Fe</name>
        <dbReference type="ChEBI" id="CHEBI:18248"/>
    </ligandPart>
</feature>
<dbReference type="NCBIfam" id="NF009727">
    <property type="entry name" value="PRK13254.1-1"/>
    <property type="match status" value="1"/>
</dbReference>